<reference evidence="2 3" key="1">
    <citation type="submission" date="2019-08" db="EMBL/GenBank/DDBJ databases">
        <title>Bacillus genomes from the desert of Cuatro Cienegas, Coahuila.</title>
        <authorList>
            <person name="Olmedo-Alvarez G."/>
        </authorList>
    </citation>
    <scope>NUCLEOTIDE SEQUENCE [LARGE SCALE GENOMIC DNA]</scope>
    <source>
        <strain evidence="2 3">CH40_1T</strain>
    </source>
</reference>
<dbReference type="RefSeq" id="WP_148944975.1">
    <property type="nucleotide sequence ID" value="NZ_VTEH01000001.1"/>
</dbReference>
<name>A0A5D4KKU6_9BACI</name>
<dbReference type="EMBL" id="VTEH01000001">
    <property type="protein sequence ID" value="TYR77355.1"/>
    <property type="molecule type" value="Genomic_DNA"/>
</dbReference>
<feature type="transmembrane region" description="Helical" evidence="1">
    <location>
        <begin position="5"/>
        <end position="23"/>
    </location>
</feature>
<keyword evidence="1" id="KW-0472">Membrane</keyword>
<keyword evidence="1" id="KW-0812">Transmembrane</keyword>
<evidence type="ECO:0000256" key="1">
    <source>
        <dbReference type="SAM" id="Phobius"/>
    </source>
</evidence>
<sequence>MLLYIGFAVLLMNLVFFLAKWFAPESELLNSFKKTSHFWWTQFVLLLLSLTIIAGHFYGLSKAQWYTSPMFEKESQLYVGEKNGPAILHESFPFAERPFESEIIIPGSGDGKEALLSPVSESGETIEPFALTMEEGCSPLIVTFPEEGQWRVDVEYDGSERGSIVLEVK</sequence>
<proteinExistence type="predicted"/>
<evidence type="ECO:0000313" key="2">
    <source>
        <dbReference type="EMBL" id="TYR77355.1"/>
    </source>
</evidence>
<dbReference type="AlphaFoldDB" id="A0A5D4KKU6"/>
<gene>
    <name evidence="2" type="ORF">FZC79_00595</name>
</gene>
<comment type="caution">
    <text evidence="2">The sequence shown here is derived from an EMBL/GenBank/DDBJ whole genome shotgun (WGS) entry which is preliminary data.</text>
</comment>
<organism evidence="2 3">
    <name type="scientific">Rossellomorea vietnamensis</name>
    <dbReference type="NCBI Taxonomy" id="218284"/>
    <lineage>
        <taxon>Bacteria</taxon>
        <taxon>Bacillati</taxon>
        <taxon>Bacillota</taxon>
        <taxon>Bacilli</taxon>
        <taxon>Bacillales</taxon>
        <taxon>Bacillaceae</taxon>
        <taxon>Rossellomorea</taxon>
    </lineage>
</organism>
<evidence type="ECO:0000313" key="3">
    <source>
        <dbReference type="Proteomes" id="UP000323317"/>
    </source>
</evidence>
<dbReference type="Proteomes" id="UP000323317">
    <property type="component" value="Unassembled WGS sequence"/>
</dbReference>
<feature type="transmembrane region" description="Helical" evidence="1">
    <location>
        <begin position="38"/>
        <end position="60"/>
    </location>
</feature>
<keyword evidence="1" id="KW-1133">Transmembrane helix</keyword>
<protein>
    <submittedName>
        <fullName evidence="2">Uncharacterized protein</fullName>
    </submittedName>
</protein>
<accession>A0A5D4KKU6</accession>